<evidence type="ECO:0000259" key="1">
    <source>
        <dbReference type="Pfam" id="PF15919"/>
    </source>
</evidence>
<dbReference type="RefSeq" id="WP_092481873.1">
    <property type="nucleotide sequence ID" value="NZ_FOYM01000003.1"/>
</dbReference>
<dbReference type="Gene3D" id="3.30.160.250">
    <property type="match status" value="1"/>
</dbReference>
<dbReference type="InterPro" id="IPR031807">
    <property type="entry name" value="HicB-like"/>
</dbReference>
<dbReference type="InterPro" id="IPR051404">
    <property type="entry name" value="TA_system_antitoxin"/>
</dbReference>
<dbReference type="Pfam" id="PF15919">
    <property type="entry name" value="HicB_lk_antitox"/>
    <property type="match status" value="1"/>
</dbReference>
<dbReference type="SUPFAM" id="SSF143100">
    <property type="entry name" value="TTHA1013/TTHA0281-like"/>
    <property type="match status" value="1"/>
</dbReference>
<dbReference type="PANTHER" id="PTHR34504:SF2">
    <property type="entry name" value="UPF0150 PROTEIN SSL0259"/>
    <property type="match status" value="1"/>
</dbReference>
<dbReference type="PANTHER" id="PTHR34504">
    <property type="entry name" value="ANTITOXIN HICB"/>
    <property type="match status" value="1"/>
</dbReference>
<dbReference type="Gene3D" id="1.10.1220.10">
    <property type="entry name" value="Met repressor-like"/>
    <property type="match status" value="1"/>
</dbReference>
<keyword evidence="3" id="KW-1185">Reference proteome</keyword>
<sequence length="119" mass="13243">MKKGLSYYLNLLYNIQLHPSPDGGYAVSIPELPGCISQGMTIEEALSNIEDAKKCWIESALEDGVEIPEPTKDTDYSGKLVVRMPKSLHSALARRAKEENVSLNQFINYQLARGIGFKK</sequence>
<feature type="domain" description="HicB-like antitoxin of toxin-antitoxin system" evidence="1">
    <location>
        <begin position="13"/>
        <end position="108"/>
    </location>
</feature>
<evidence type="ECO:0000313" key="2">
    <source>
        <dbReference type="EMBL" id="SFQ97897.1"/>
    </source>
</evidence>
<dbReference type="AlphaFoldDB" id="A0A1I6CXU2"/>
<name>A0A1I6CXU2_9FIRM</name>
<protein>
    <submittedName>
        <fullName evidence="2">Antitoxin HicB</fullName>
    </submittedName>
</protein>
<dbReference type="InterPro" id="IPR035069">
    <property type="entry name" value="TTHA1013/TTHA0281-like"/>
</dbReference>
<organism evidence="2 3">
    <name type="scientific">Desulfoscipio geothermicus DSM 3669</name>
    <dbReference type="NCBI Taxonomy" id="1121426"/>
    <lineage>
        <taxon>Bacteria</taxon>
        <taxon>Bacillati</taxon>
        <taxon>Bacillota</taxon>
        <taxon>Clostridia</taxon>
        <taxon>Eubacteriales</taxon>
        <taxon>Desulfallaceae</taxon>
        <taxon>Desulfoscipio</taxon>
    </lineage>
</organism>
<proteinExistence type="predicted"/>
<evidence type="ECO:0000313" key="3">
    <source>
        <dbReference type="Proteomes" id="UP000199584"/>
    </source>
</evidence>
<gene>
    <name evidence="2" type="ORF">SAMN05660706_10312</name>
</gene>
<dbReference type="Proteomes" id="UP000199584">
    <property type="component" value="Unassembled WGS sequence"/>
</dbReference>
<accession>A0A1I6CXU2</accession>
<reference evidence="3" key="1">
    <citation type="submission" date="2016-10" db="EMBL/GenBank/DDBJ databases">
        <authorList>
            <person name="Varghese N."/>
            <person name="Submissions S."/>
        </authorList>
    </citation>
    <scope>NUCLEOTIDE SEQUENCE [LARGE SCALE GENOMIC DNA]</scope>
    <source>
        <strain evidence="3">DSM 3669</strain>
    </source>
</reference>
<dbReference type="InterPro" id="IPR013321">
    <property type="entry name" value="Arc_rbn_hlx_hlx"/>
</dbReference>
<dbReference type="SUPFAM" id="SSF47598">
    <property type="entry name" value="Ribbon-helix-helix"/>
    <property type="match status" value="1"/>
</dbReference>
<dbReference type="InterPro" id="IPR010985">
    <property type="entry name" value="Ribbon_hlx_hlx"/>
</dbReference>
<dbReference type="EMBL" id="FOYM01000003">
    <property type="protein sequence ID" value="SFQ97897.1"/>
    <property type="molecule type" value="Genomic_DNA"/>
</dbReference>
<dbReference type="GO" id="GO:0006355">
    <property type="term" value="P:regulation of DNA-templated transcription"/>
    <property type="evidence" value="ECO:0007669"/>
    <property type="project" value="InterPro"/>
</dbReference>
<dbReference type="STRING" id="39060.SAMN05660706_10312"/>
<dbReference type="OrthoDB" id="5419659at2"/>